<keyword evidence="1" id="KW-0808">Transferase</keyword>
<comment type="caution">
    <text evidence="1">The sequence shown here is derived from an EMBL/GenBank/DDBJ whole genome shotgun (WGS) entry which is preliminary data.</text>
</comment>
<name>A0A7X2MTU6_ENTAG</name>
<proteinExistence type="predicted"/>
<protein>
    <submittedName>
        <fullName evidence="1">Homoserine kinase</fullName>
    </submittedName>
</protein>
<evidence type="ECO:0000313" key="2">
    <source>
        <dbReference type="Proteomes" id="UP000461948"/>
    </source>
</evidence>
<sequence length="53" mass="5799">CGISGSGPTLFAVCNQMETAQRMADWLSQHYLQNDEGFVHICRLDTAGARQLG</sequence>
<dbReference type="EMBL" id="WKLC01002568">
    <property type="protein sequence ID" value="MSE19269.1"/>
    <property type="molecule type" value="Genomic_DNA"/>
</dbReference>
<dbReference type="Gene3D" id="3.30.70.890">
    <property type="entry name" value="GHMP kinase, C-terminal domain"/>
    <property type="match status" value="1"/>
</dbReference>
<gene>
    <name evidence="1" type="ORF">GKC49_30470</name>
</gene>
<evidence type="ECO:0000313" key="1">
    <source>
        <dbReference type="EMBL" id="MSE19269.1"/>
    </source>
</evidence>
<feature type="non-terminal residue" evidence="1">
    <location>
        <position position="1"/>
    </location>
</feature>
<dbReference type="InterPro" id="IPR036554">
    <property type="entry name" value="GHMP_kinase_C_sf"/>
</dbReference>
<organism evidence="1 2">
    <name type="scientific">Enterobacter agglomerans</name>
    <name type="common">Erwinia herbicola</name>
    <name type="synonym">Pantoea agglomerans</name>
    <dbReference type="NCBI Taxonomy" id="549"/>
    <lineage>
        <taxon>Bacteria</taxon>
        <taxon>Pseudomonadati</taxon>
        <taxon>Pseudomonadota</taxon>
        <taxon>Gammaproteobacteria</taxon>
        <taxon>Enterobacterales</taxon>
        <taxon>Erwiniaceae</taxon>
        <taxon>Pantoea</taxon>
        <taxon>Pantoea agglomerans group</taxon>
    </lineage>
</organism>
<accession>A0A7X2MTU6</accession>
<dbReference type="Proteomes" id="UP000461948">
    <property type="component" value="Unassembled WGS sequence"/>
</dbReference>
<keyword evidence="1" id="KW-0418">Kinase</keyword>
<dbReference type="GO" id="GO:0016301">
    <property type="term" value="F:kinase activity"/>
    <property type="evidence" value="ECO:0007669"/>
    <property type="project" value="UniProtKB-KW"/>
</dbReference>
<reference evidence="1 2" key="1">
    <citation type="submission" date="2019-11" db="EMBL/GenBank/DDBJ databases">
        <title>Draft Genome Sequence of Plant Growth-Promoting Rhizosphere-Associated Bacteria.</title>
        <authorList>
            <person name="Vasilyev I.Y."/>
            <person name="Radchenko V."/>
            <person name="Ilnitskaya E.V."/>
        </authorList>
    </citation>
    <scope>NUCLEOTIDE SEQUENCE [LARGE SCALE GENOMIC DNA]</scope>
    <source>
        <strain evidence="1 2">VRA_MhP_f</strain>
    </source>
</reference>
<dbReference type="AlphaFoldDB" id="A0A7X2MTU6"/>
<dbReference type="SUPFAM" id="SSF55060">
    <property type="entry name" value="GHMP Kinase, C-terminal domain"/>
    <property type="match status" value="1"/>
</dbReference>